<accession>A0AAV5IUH9</accession>
<evidence type="ECO:0000313" key="2">
    <source>
        <dbReference type="Proteomes" id="UP001054252"/>
    </source>
</evidence>
<dbReference type="AlphaFoldDB" id="A0AAV5IUH9"/>
<evidence type="ECO:0000313" key="1">
    <source>
        <dbReference type="EMBL" id="GKV03494.1"/>
    </source>
</evidence>
<reference evidence="1 2" key="1">
    <citation type="journal article" date="2021" name="Commun. Biol.">
        <title>The genome of Shorea leprosula (Dipterocarpaceae) highlights the ecological relevance of drought in aseasonal tropical rainforests.</title>
        <authorList>
            <person name="Ng K.K.S."/>
            <person name="Kobayashi M.J."/>
            <person name="Fawcett J.A."/>
            <person name="Hatakeyama M."/>
            <person name="Paape T."/>
            <person name="Ng C.H."/>
            <person name="Ang C.C."/>
            <person name="Tnah L.H."/>
            <person name="Lee C.T."/>
            <person name="Nishiyama T."/>
            <person name="Sese J."/>
            <person name="O'Brien M.J."/>
            <person name="Copetti D."/>
            <person name="Mohd Noor M.I."/>
            <person name="Ong R.C."/>
            <person name="Putra M."/>
            <person name="Sireger I.Z."/>
            <person name="Indrioko S."/>
            <person name="Kosugi Y."/>
            <person name="Izuno A."/>
            <person name="Isagi Y."/>
            <person name="Lee S.L."/>
            <person name="Shimizu K.K."/>
        </authorList>
    </citation>
    <scope>NUCLEOTIDE SEQUENCE [LARGE SCALE GENOMIC DNA]</scope>
    <source>
        <strain evidence="1">214</strain>
    </source>
</reference>
<sequence length="39" mass="4803">MLNWRSFWWIRGFAKAKKKLPKEKKFLVVSVWYMDLGLT</sequence>
<name>A0AAV5IUH9_9ROSI</name>
<proteinExistence type="predicted"/>
<dbReference type="EMBL" id="BPVZ01000020">
    <property type="protein sequence ID" value="GKV03494.1"/>
    <property type="molecule type" value="Genomic_DNA"/>
</dbReference>
<comment type="caution">
    <text evidence="1">The sequence shown here is derived from an EMBL/GenBank/DDBJ whole genome shotgun (WGS) entry which is preliminary data.</text>
</comment>
<keyword evidence="2" id="KW-1185">Reference proteome</keyword>
<gene>
    <name evidence="1" type="ORF">SLEP1_g15784</name>
</gene>
<organism evidence="1 2">
    <name type="scientific">Rubroshorea leprosula</name>
    <dbReference type="NCBI Taxonomy" id="152421"/>
    <lineage>
        <taxon>Eukaryota</taxon>
        <taxon>Viridiplantae</taxon>
        <taxon>Streptophyta</taxon>
        <taxon>Embryophyta</taxon>
        <taxon>Tracheophyta</taxon>
        <taxon>Spermatophyta</taxon>
        <taxon>Magnoliopsida</taxon>
        <taxon>eudicotyledons</taxon>
        <taxon>Gunneridae</taxon>
        <taxon>Pentapetalae</taxon>
        <taxon>rosids</taxon>
        <taxon>malvids</taxon>
        <taxon>Malvales</taxon>
        <taxon>Dipterocarpaceae</taxon>
        <taxon>Rubroshorea</taxon>
    </lineage>
</organism>
<dbReference type="Proteomes" id="UP001054252">
    <property type="component" value="Unassembled WGS sequence"/>
</dbReference>
<protein>
    <submittedName>
        <fullName evidence="1">Uncharacterized protein</fullName>
    </submittedName>
</protein>